<dbReference type="AlphaFoldDB" id="A0A7S4R8B0"/>
<dbReference type="GO" id="GO:0032044">
    <property type="term" value="C:DSIF complex"/>
    <property type="evidence" value="ECO:0007669"/>
    <property type="project" value="TreeGrafter"/>
</dbReference>
<dbReference type="SUPFAM" id="SSF63393">
    <property type="entry name" value="RNA polymerase subunits"/>
    <property type="match status" value="1"/>
</dbReference>
<dbReference type="InterPro" id="IPR038510">
    <property type="entry name" value="Spt4_sf"/>
</dbReference>
<dbReference type="PANTHER" id="PTHR12882:SF1">
    <property type="entry name" value="TRANSCRIPTION ELONGATION FACTOR SPT4"/>
    <property type="match status" value="1"/>
</dbReference>
<feature type="compositionally biased region" description="Low complexity" evidence="5">
    <location>
        <begin position="172"/>
        <end position="192"/>
    </location>
</feature>
<evidence type="ECO:0000256" key="2">
    <source>
        <dbReference type="ARBA" id="ARBA00010464"/>
    </source>
</evidence>
<dbReference type="Gene3D" id="3.30.40.210">
    <property type="match status" value="1"/>
</dbReference>
<dbReference type="GO" id="GO:0008270">
    <property type="term" value="F:zinc ion binding"/>
    <property type="evidence" value="ECO:0007669"/>
    <property type="project" value="InterPro"/>
</dbReference>
<dbReference type="CDD" id="cd07973">
    <property type="entry name" value="Spt4"/>
    <property type="match status" value="1"/>
</dbReference>
<dbReference type="InterPro" id="IPR029040">
    <property type="entry name" value="RPABC4/Spt4"/>
</dbReference>
<evidence type="ECO:0000256" key="5">
    <source>
        <dbReference type="SAM" id="MobiDB-lite"/>
    </source>
</evidence>
<organism evidence="7">
    <name type="scientific">Alexandrium monilatum</name>
    <dbReference type="NCBI Taxonomy" id="311494"/>
    <lineage>
        <taxon>Eukaryota</taxon>
        <taxon>Sar</taxon>
        <taxon>Alveolata</taxon>
        <taxon>Dinophyceae</taxon>
        <taxon>Gonyaulacales</taxon>
        <taxon>Pyrocystaceae</taxon>
        <taxon>Alexandrium</taxon>
    </lineage>
</organism>
<evidence type="ECO:0000256" key="4">
    <source>
        <dbReference type="ARBA" id="ARBA00023242"/>
    </source>
</evidence>
<keyword evidence="4" id="KW-0539">Nucleus</keyword>
<dbReference type="PANTHER" id="PTHR12882">
    <property type="entry name" value="SUPPRESSOR OF TY 4"/>
    <property type="match status" value="1"/>
</dbReference>
<gene>
    <name evidence="7" type="ORF">AMON00008_LOCUS31690</name>
</gene>
<protein>
    <recommendedName>
        <fullName evidence="6">Spt4/RpoE2 zinc finger domain-containing protein</fullName>
    </recommendedName>
</protein>
<feature type="region of interest" description="Disordered" evidence="5">
    <location>
        <begin position="134"/>
        <end position="245"/>
    </location>
</feature>
<dbReference type="GO" id="GO:0000993">
    <property type="term" value="F:RNA polymerase II complex binding"/>
    <property type="evidence" value="ECO:0007669"/>
    <property type="project" value="TreeGrafter"/>
</dbReference>
<evidence type="ECO:0000313" key="7">
    <source>
        <dbReference type="EMBL" id="CAE4606624.1"/>
    </source>
</evidence>
<evidence type="ECO:0000256" key="1">
    <source>
        <dbReference type="ARBA" id="ARBA00004123"/>
    </source>
</evidence>
<dbReference type="EMBL" id="HBNR01045568">
    <property type="protein sequence ID" value="CAE4606624.1"/>
    <property type="molecule type" value="Transcribed_RNA"/>
</dbReference>
<dbReference type="GO" id="GO:0140673">
    <property type="term" value="P:transcription elongation-coupled chromatin remodeling"/>
    <property type="evidence" value="ECO:0007669"/>
    <property type="project" value="InterPro"/>
</dbReference>
<dbReference type="InterPro" id="IPR009287">
    <property type="entry name" value="Spt4"/>
</dbReference>
<accession>A0A7S4R8B0</accession>
<dbReference type="GO" id="GO:0006355">
    <property type="term" value="P:regulation of DNA-templated transcription"/>
    <property type="evidence" value="ECO:0007669"/>
    <property type="project" value="InterPro"/>
</dbReference>
<dbReference type="SMART" id="SM01389">
    <property type="entry name" value="Spt4"/>
    <property type="match status" value="1"/>
</dbReference>
<comment type="similarity">
    <text evidence="2">Belongs to the SPT4 family.</text>
</comment>
<name>A0A7S4R8B0_9DINO</name>
<dbReference type="Pfam" id="PF06093">
    <property type="entry name" value="Spt4"/>
    <property type="match status" value="1"/>
</dbReference>
<keyword evidence="3" id="KW-0804">Transcription</keyword>
<dbReference type="InterPro" id="IPR022800">
    <property type="entry name" value="Spt4/RpoE2_Znf"/>
</dbReference>
<reference evidence="7" key="1">
    <citation type="submission" date="2021-01" db="EMBL/GenBank/DDBJ databases">
        <authorList>
            <person name="Corre E."/>
            <person name="Pelletier E."/>
            <person name="Niang G."/>
            <person name="Scheremetjew M."/>
            <person name="Finn R."/>
            <person name="Kale V."/>
            <person name="Holt S."/>
            <person name="Cochrane G."/>
            <person name="Meng A."/>
            <person name="Brown T."/>
            <person name="Cohen L."/>
        </authorList>
    </citation>
    <scope>NUCLEOTIDE SEQUENCE</scope>
    <source>
        <strain evidence="7">CCMP3105</strain>
    </source>
</reference>
<feature type="compositionally biased region" description="Basic and acidic residues" evidence="5">
    <location>
        <begin position="218"/>
        <end position="231"/>
    </location>
</feature>
<comment type="subcellular location">
    <subcellularLocation>
        <location evidence="1">Nucleus</location>
    </subcellularLocation>
</comment>
<feature type="domain" description="Spt4/RpoE2 zinc finger" evidence="6">
    <location>
        <begin position="28"/>
        <end position="104"/>
    </location>
</feature>
<evidence type="ECO:0000256" key="3">
    <source>
        <dbReference type="ARBA" id="ARBA00023163"/>
    </source>
</evidence>
<evidence type="ECO:0000259" key="6">
    <source>
        <dbReference type="SMART" id="SM01389"/>
    </source>
</evidence>
<sequence length="245" mass="26456">MAPVAPQAEDPHQIELIKQYAPSGIKSLRACIRCRLIMAKEQFIQYGCPSCKDVLSMQDDEGRVLACTSSTFQGFITSIRPGAFVSRFNGLEKRLPGCYALTVQGTIPDYILHESEYERDSDGEGVAEQGEIAGRSPSLHLTDESEAEPLQQAKPEKKKQKKQKPEAKPAPKADATSPPSSPSSAAPGTPSDKGLFSPDNGAVDEVLKGLFSPPSPEGDEKDKDKDKDTAERKRKRLAEGSTGAP</sequence>
<proteinExistence type="inferred from homology"/>